<dbReference type="EMBL" id="JAWJWE010000038">
    <property type="protein sequence ID" value="KAK6622789.1"/>
    <property type="molecule type" value="Genomic_DNA"/>
</dbReference>
<feature type="domain" description="DOP1 N-terminal" evidence="8">
    <location>
        <begin position="25"/>
        <end position="309"/>
    </location>
</feature>
<dbReference type="PANTHER" id="PTHR14042">
    <property type="entry name" value="DOPEY-RELATED"/>
    <property type="match status" value="1"/>
</dbReference>
<comment type="caution">
    <text evidence="11">The sequence shown here is derived from an EMBL/GenBank/DDBJ whole genome shotgun (WGS) entry which is preliminary data.</text>
</comment>
<organism evidence="11 12">
    <name type="scientific">Polyplax serrata</name>
    <name type="common">Common mouse louse</name>
    <dbReference type="NCBI Taxonomy" id="468196"/>
    <lineage>
        <taxon>Eukaryota</taxon>
        <taxon>Metazoa</taxon>
        <taxon>Ecdysozoa</taxon>
        <taxon>Arthropoda</taxon>
        <taxon>Hexapoda</taxon>
        <taxon>Insecta</taxon>
        <taxon>Pterygota</taxon>
        <taxon>Neoptera</taxon>
        <taxon>Paraneoptera</taxon>
        <taxon>Psocodea</taxon>
        <taxon>Troctomorpha</taxon>
        <taxon>Phthiraptera</taxon>
        <taxon>Anoplura</taxon>
        <taxon>Polyplacidae</taxon>
        <taxon>Polyplax</taxon>
    </lineage>
</organism>
<dbReference type="GO" id="GO:0006895">
    <property type="term" value="P:Golgi to endosome transport"/>
    <property type="evidence" value="ECO:0007669"/>
    <property type="project" value="InterPro"/>
</dbReference>
<keyword evidence="2" id="KW-0813">Transport</keyword>
<dbReference type="GO" id="GO:0000139">
    <property type="term" value="C:Golgi membrane"/>
    <property type="evidence" value="ECO:0007669"/>
    <property type="project" value="UniProtKB-SubCell"/>
</dbReference>
<feature type="domain" description="DOP1-like middle TPR" evidence="9">
    <location>
        <begin position="337"/>
        <end position="440"/>
    </location>
</feature>
<dbReference type="InterPro" id="IPR007249">
    <property type="entry name" value="DOP1_N"/>
</dbReference>
<keyword evidence="3" id="KW-0653">Protein transport</keyword>
<evidence type="ECO:0000313" key="11">
    <source>
        <dbReference type="EMBL" id="KAK6622789.1"/>
    </source>
</evidence>
<evidence type="ECO:0000259" key="9">
    <source>
        <dbReference type="Pfam" id="PF24597"/>
    </source>
</evidence>
<evidence type="ECO:0000256" key="3">
    <source>
        <dbReference type="ARBA" id="ARBA00022927"/>
    </source>
</evidence>
<feature type="compositionally biased region" description="Basic and acidic residues" evidence="7">
    <location>
        <begin position="564"/>
        <end position="585"/>
    </location>
</feature>
<accession>A0AAN8RTW7</accession>
<dbReference type="InterPro" id="IPR056458">
    <property type="entry name" value="TPR_DOP1_M"/>
</dbReference>
<feature type="domain" description="DOP1-like TPR" evidence="10">
    <location>
        <begin position="1193"/>
        <end position="1559"/>
    </location>
</feature>
<keyword evidence="5" id="KW-0472">Membrane</keyword>
<evidence type="ECO:0000259" key="10">
    <source>
        <dbReference type="Pfam" id="PF24601"/>
    </source>
</evidence>
<proteinExistence type="inferred from homology"/>
<dbReference type="InterPro" id="IPR056459">
    <property type="entry name" value="TPR_DOP1"/>
</dbReference>
<evidence type="ECO:0000256" key="7">
    <source>
        <dbReference type="SAM" id="MobiDB-lite"/>
    </source>
</evidence>
<dbReference type="GO" id="GO:0015031">
    <property type="term" value="P:protein transport"/>
    <property type="evidence" value="ECO:0007669"/>
    <property type="project" value="UniProtKB-KW"/>
</dbReference>
<reference evidence="11 12" key="1">
    <citation type="submission" date="2023-10" db="EMBL/GenBank/DDBJ databases">
        <title>Genomes of two closely related lineages of the louse Polyplax serrata with different host specificities.</title>
        <authorList>
            <person name="Martinu J."/>
            <person name="Tarabai H."/>
            <person name="Stefka J."/>
            <person name="Hypsa V."/>
        </authorList>
    </citation>
    <scope>NUCLEOTIDE SEQUENCE [LARGE SCALE GENOMIC DNA]</scope>
    <source>
        <strain evidence="11">HR10_N</strain>
    </source>
</reference>
<evidence type="ECO:0000256" key="1">
    <source>
        <dbReference type="ARBA" id="ARBA00004395"/>
    </source>
</evidence>
<dbReference type="Pfam" id="PF04118">
    <property type="entry name" value="Dopey_N"/>
    <property type="match status" value="1"/>
</dbReference>
<sequence length="1608" mass="180534">MESDVLGKSKMCSVAMEEYEVMKEAKYRLYVSAVDKALKAFESTNEWPDLISALAKLNKVLKDNQRYPVIPRRIKISKRLAQCTHFALPSGVHLKALETYDTIFKCMGTNRLSHELFIYSAGLFPLFGHSAMNVKPLLLTIYETHFVPLGRRLRPGLSGFLSGVLPGLEEGSDHFDRTNSLLEEVCDGVGSEFFYSCLWECVCYNSAIRLPAVSFVLAHFNKKLMMEEQKHIIGNNLNIMVNALCAGVQDTNVLVQRCSLDLLLVAFPMHSNLLEKSSLVDLVTSAITTVLRRDMSLNRRLYAWLLGSDLNVSQLSLDHPFLKKLETLGEVSQSTLYFETYSKDNLIQGVQASLKQQNSQSPDIRPYRLLMSLLDKQDVGPVILDNILYEVFRTLYLSCREDKFDGVKTKQEILKSANLLFSSLEPWYVWLYMGSLFDQACKVNIEELTTILEIESSMAVKSVGSGLPNIWEVCELCEFLLGVIPLEGGGDNSSEFLLHLILHIVNQLTKYIETLSPQQIARCLKLCILILSKIQPFSYVGKVRSEEKNTESEQISAGMIRSRVGGEKSEPEEKTKDEKQSEPEPTKAPVSAEVGRFSTLFKNFLKQYETFYVTLVGGGRIIHNQMVPEAFEAMKKNPEGKNETDYAKELRRILTAVMNEDDTTDVFSPKKNGTQEGDGCAVEVAAQDNEKWEEAFRIACEILVGLSSFPICRVDFDLTENTVFLPWMKFMVVCACRLEKSPALHLVAIKTLLDLLSLSKLPSSKDGVMALLNSAQADFLEQNTHVLEILSRILWKHLGELSYDQQVKCIQLLYQLHGVFESDESVERILGESLLRGTENGRVEALRRFIKLWHIGREIHSQDYNQKKLFHKCLLKVLDNLLLPDNLPLKIETQSCLVQSLIKGDLPRLLDPVLLMLLDPATARMSILHVSIQHSNVGTEAQDQNYQTDENSNKIYAISSVDGNVIYHVSNSLTDKGMLSKKLKWRWKKNGKIPYNNNQRVFTVTSLQDRGDYRSCYVTKKNIQRDIELPATFDGNMSVLVNPFPRGLLDYDVASTEYPALHTGHLNDSLKSSSVSDCSTDRNNETDILSRQPRVTLEVTTTETPPGELRFFGQLKNKLMDIAQGECEDSHSADEYFNNKKDDQYGEDGEESTSETSLEVVNSVLGSLVDIIVKNSEESEQLDKSPKPGMAVHPYHSHFLLYCGVFDSCRTLYALNTLKNLILTNSRLFLCCAASSGIVNAPFSSDLLTLLARHKKSVFGRNFHGGEKSLSEYIGIFRSNMYLEILVSVCLHFVRSYYPNLGVIKLTAEEIAGNRQVQLTSVETLTHICSELIPIVRDSGKGFANYIADMLNRCKVQKTVLYCLMASLLSIHRQQSCSTEPKSFTEEILDFNDPESDGGVNGTGMTEHSSSLQIQLLKVLQALVMLEQQIECQKVDCEGTQVKSNALESGEMESKYTPDSSIPNQPMFMKSIVTALSLKGKMRCLHYNWTELITSSLPYLGTALPQVVMVTINQICANLEELALIYMNRKSDKDEYFPPGYAVTQLEALTVLCHFCIMDSTQQVSPQPFVPPVGSNPSGIPGSNPAQILSNLVHVFTSSSLTQVSLAR</sequence>
<dbReference type="Proteomes" id="UP001372834">
    <property type="component" value="Unassembled WGS sequence"/>
</dbReference>
<comment type="subcellular location">
    <subcellularLocation>
        <location evidence="1">Golgi apparatus membrane</location>
        <topology evidence="1">Peripheral membrane protein</topology>
    </subcellularLocation>
</comment>
<dbReference type="GO" id="GO:0005768">
    <property type="term" value="C:endosome"/>
    <property type="evidence" value="ECO:0007669"/>
    <property type="project" value="TreeGrafter"/>
</dbReference>
<comment type="similarity">
    <text evidence="6">Belongs to the DOP1 family.</text>
</comment>
<evidence type="ECO:0000256" key="2">
    <source>
        <dbReference type="ARBA" id="ARBA00022448"/>
    </source>
</evidence>
<protein>
    <recommendedName>
        <fullName evidence="13">Dopey N-terminal domain-containing protein</fullName>
    </recommendedName>
</protein>
<evidence type="ECO:0008006" key="13">
    <source>
        <dbReference type="Google" id="ProtNLM"/>
    </source>
</evidence>
<evidence type="ECO:0000313" key="12">
    <source>
        <dbReference type="Proteomes" id="UP001372834"/>
    </source>
</evidence>
<dbReference type="Pfam" id="PF24601">
    <property type="entry name" value="TPR_DOP1"/>
    <property type="match status" value="1"/>
</dbReference>
<dbReference type="GO" id="GO:0005829">
    <property type="term" value="C:cytosol"/>
    <property type="evidence" value="ECO:0007669"/>
    <property type="project" value="GOC"/>
</dbReference>
<gene>
    <name evidence="11" type="ORF">RUM43_008632</name>
</gene>
<feature type="region of interest" description="Disordered" evidence="7">
    <location>
        <begin position="550"/>
        <end position="590"/>
    </location>
</feature>
<dbReference type="InterPro" id="IPR040314">
    <property type="entry name" value="DOP1"/>
</dbReference>
<evidence type="ECO:0000256" key="4">
    <source>
        <dbReference type="ARBA" id="ARBA00023034"/>
    </source>
</evidence>
<name>A0AAN8RTW7_POLSC</name>
<keyword evidence="4" id="KW-0333">Golgi apparatus</keyword>
<dbReference type="GO" id="GO:0005802">
    <property type="term" value="C:trans-Golgi network"/>
    <property type="evidence" value="ECO:0007669"/>
    <property type="project" value="TreeGrafter"/>
</dbReference>
<dbReference type="PANTHER" id="PTHR14042:SF24">
    <property type="entry name" value="PROTEIN DOPEY-1 HOMOLOG"/>
    <property type="match status" value="1"/>
</dbReference>
<dbReference type="Pfam" id="PF24597">
    <property type="entry name" value="TPR_DOP1_M"/>
    <property type="match status" value="1"/>
</dbReference>
<evidence type="ECO:0000259" key="8">
    <source>
        <dbReference type="Pfam" id="PF04118"/>
    </source>
</evidence>
<evidence type="ECO:0000256" key="5">
    <source>
        <dbReference type="ARBA" id="ARBA00023136"/>
    </source>
</evidence>
<feature type="compositionally biased region" description="Basic and acidic residues" evidence="7">
    <location>
        <begin position="1130"/>
        <end position="1144"/>
    </location>
</feature>
<evidence type="ECO:0000256" key="6">
    <source>
        <dbReference type="ARBA" id="ARBA00046326"/>
    </source>
</evidence>
<feature type="region of interest" description="Disordered" evidence="7">
    <location>
        <begin position="1130"/>
        <end position="1156"/>
    </location>
</feature>